<evidence type="ECO:0000256" key="4">
    <source>
        <dbReference type="ARBA" id="ARBA00022692"/>
    </source>
</evidence>
<name>A0ABV9QHR4_9FIRM</name>
<comment type="similarity">
    <text evidence="7">Belongs to the binding-protein-dependent transport system permease family.</text>
</comment>
<feature type="transmembrane region" description="Helical" evidence="7">
    <location>
        <begin position="136"/>
        <end position="159"/>
    </location>
</feature>
<accession>A0ABV9QHR4</accession>
<evidence type="ECO:0000256" key="2">
    <source>
        <dbReference type="ARBA" id="ARBA00022448"/>
    </source>
</evidence>
<evidence type="ECO:0000256" key="1">
    <source>
        <dbReference type="ARBA" id="ARBA00004651"/>
    </source>
</evidence>
<feature type="transmembrane region" description="Helical" evidence="7">
    <location>
        <begin position="179"/>
        <end position="198"/>
    </location>
</feature>
<evidence type="ECO:0000256" key="7">
    <source>
        <dbReference type="RuleBase" id="RU363032"/>
    </source>
</evidence>
<dbReference type="PANTHER" id="PTHR43163">
    <property type="entry name" value="DIPEPTIDE TRANSPORT SYSTEM PERMEASE PROTEIN DPPB-RELATED"/>
    <property type="match status" value="1"/>
</dbReference>
<evidence type="ECO:0000256" key="6">
    <source>
        <dbReference type="ARBA" id="ARBA00023136"/>
    </source>
</evidence>
<reference evidence="10" key="1">
    <citation type="journal article" date="2019" name="Int. J. Syst. Evol. Microbiol.">
        <title>The Global Catalogue of Microorganisms (GCM) 10K type strain sequencing project: providing services to taxonomists for standard genome sequencing and annotation.</title>
        <authorList>
            <consortium name="The Broad Institute Genomics Platform"/>
            <consortium name="The Broad Institute Genome Sequencing Center for Infectious Disease"/>
            <person name="Wu L."/>
            <person name="Ma J."/>
        </authorList>
    </citation>
    <scope>NUCLEOTIDE SEQUENCE [LARGE SCALE GENOMIC DNA]</scope>
    <source>
        <strain evidence="10">CCUG 46385</strain>
    </source>
</reference>
<feature type="transmembrane region" description="Helical" evidence="7">
    <location>
        <begin position="12"/>
        <end position="32"/>
    </location>
</feature>
<organism evidence="9 10">
    <name type="scientific">Filifactor villosus</name>
    <dbReference type="NCBI Taxonomy" id="29374"/>
    <lineage>
        <taxon>Bacteria</taxon>
        <taxon>Bacillati</taxon>
        <taxon>Bacillota</taxon>
        <taxon>Clostridia</taxon>
        <taxon>Peptostreptococcales</taxon>
        <taxon>Filifactoraceae</taxon>
        <taxon>Filifactor</taxon>
    </lineage>
</organism>
<evidence type="ECO:0000313" key="9">
    <source>
        <dbReference type="EMBL" id="MFC4803870.1"/>
    </source>
</evidence>
<dbReference type="PROSITE" id="PS50928">
    <property type="entry name" value="ABC_TM1"/>
    <property type="match status" value="1"/>
</dbReference>
<keyword evidence="10" id="KW-1185">Reference proteome</keyword>
<dbReference type="Proteomes" id="UP001595916">
    <property type="component" value="Unassembled WGS sequence"/>
</dbReference>
<evidence type="ECO:0000313" key="10">
    <source>
        <dbReference type="Proteomes" id="UP001595916"/>
    </source>
</evidence>
<dbReference type="InterPro" id="IPR035906">
    <property type="entry name" value="MetI-like_sf"/>
</dbReference>
<dbReference type="RefSeq" id="WP_379787338.1">
    <property type="nucleotide sequence ID" value="NZ_JBHSHL010000007.1"/>
</dbReference>
<keyword evidence="6 7" id="KW-0472">Membrane</keyword>
<feature type="transmembrane region" description="Helical" evidence="7">
    <location>
        <begin position="279"/>
        <end position="302"/>
    </location>
</feature>
<keyword evidence="4 7" id="KW-0812">Transmembrane</keyword>
<feature type="transmembrane region" description="Helical" evidence="7">
    <location>
        <begin position="233"/>
        <end position="255"/>
    </location>
</feature>
<dbReference type="SUPFAM" id="SSF161098">
    <property type="entry name" value="MetI-like"/>
    <property type="match status" value="1"/>
</dbReference>
<dbReference type="Pfam" id="PF19300">
    <property type="entry name" value="BPD_transp_1_N"/>
    <property type="match status" value="1"/>
</dbReference>
<dbReference type="InterPro" id="IPR000515">
    <property type="entry name" value="MetI-like"/>
</dbReference>
<sequence length="320" mass="35415">MEERLVDFLKKAGMFVLTLLVISILTFILVQLSPGDPAVNYLRASHVAVTEETLSKARLELGLDKPVTQQYIDWLSNAIRGDLGRSYLKKAPVKEVIFSAVIPTFQLGALSFAVLLLLSLILGIAGALYHGRIVDYVVQAFSFICASIPTFWLGYMLIIYFSVTLKWLPVSGRGDMRHFVLPCLTLITPLVGQTSLLIRKSVMEQMSQPHARNAVLRGVDKKYIVFNHLLRNAAIPIVTVLSSNILYLITGSVLIEEVFSWPGVGKMFVSAVQGGDLPLIQGSLLLFGILSITINSLTQFAVHRLDPHLKLRNRGVSLEE</sequence>
<dbReference type="Pfam" id="PF00528">
    <property type="entry name" value="BPD_transp_1"/>
    <property type="match status" value="1"/>
</dbReference>
<dbReference type="CDD" id="cd06261">
    <property type="entry name" value="TM_PBP2"/>
    <property type="match status" value="1"/>
</dbReference>
<evidence type="ECO:0000259" key="8">
    <source>
        <dbReference type="PROSITE" id="PS50928"/>
    </source>
</evidence>
<gene>
    <name evidence="9" type="ORF">ACFO4R_02135</name>
</gene>
<evidence type="ECO:0000256" key="5">
    <source>
        <dbReference type="ARBA" id="ARBA00022989"/>
    </source>
</evidence>
<feature type="domain" description="ABC transmembrane type-1" evidence="8">
    <location>
        <begin position="101"/>
        <end position="298"/>
    </location>
</feature>
<evidence type="ECO:0000256" key="3">
    <source>
        <dbReference type="ARBA" id="ARBA00022475"/>
    </source>
</evidence>
<keyword evidence="2 7" id="KW-0813">Transport</keyword>
<dbReference type="InterPro" id="IPR045621">
    <property type="entry name" value="BPD_transp_1_N"/>
</dbReference>
<feature type="transmembrane region" description="Helical" evidence="7">
    <location>
        <begin position="107"/>
        <end position="129"/>
    </location>
</feature>
<keyword evidence="5 7" id="KW-1133">Transmembrane helix</keyword>
<dbReference type="EMBL" id="JBHSHL010000007">
    <property type="protein sequence ID" value="MFC4803870.1"/>
    <property type="molecule type" value="Genomic_DNA"/>
</dbReference>
<protein>
    <submittedName>
        <fullName evidence="9">ABC transporter permease</fullName>
    </submittedName>
</protein>
<dbReference type="Gene3D" id="1.10.3720.10">
    <property type="entry name" value="MetI-like"/>
    <property type="match status" value="1"/>
</dbReference>
<comment type="subcellular location">
    <subcellularLocation>
        <location evidence="1 7">Cell membrane</location>
        <topology evidence="1 7">Multi-pass membrane protein</topology>
    </subcellularLocation>
</comment>
<proteinExistence type="inferred from homology"/>
<dbReference type="PANTHER" id="PTHR43163:SF6">
    <property type="entry name" value="DIPEPTIDE TRANSPORT SYSTEM PERMEASE PROTEIN DPPB-RELATED"/>
    <property type="match status" value="1"/>
</dbReference>
<keyword evidence="3" id="KW-1003">Cell membrane</keyword>
<comment type="caution">
    <text evidence="9">The sequence shown here is derived from an EMBL/GenBank/DDBJ whole genome shotgun (WGS) entry which is preliminary data.</text>
</comment>